<evidence type="ECO:0000256" key="3">
    <source>
        <dbReference type="ARBA" id="ARBA00023295"/>
    </source>
</evidence>
<dbReference type="PRINTS" id="PR00742">
    <property type="entry name" value="GLHYDRLASE35"/>
</dbReference>
<dbReference type="InterPro" id="IPR026283">
    <property type="entry name" value="B-gal_1-like"/>
</dbReference>
<dbReference type="Pfam" id="PF21467">
    <property type="entry name" value="BetaGal_gal-bd"/>
    <property type="match status" value="1"/>
</dbReference>
<evidence type="ECO:0000256" key="5">
    <source>
        <dbReference type="RuleBase" id="RU003679"/>
    </source>
</evidence>
<dbReference type="InterPro" id="IPR001944">
    <property type="entry name" value="Glycoside_Hdrlase_35"/>
</dbReference>
<dbReference type="Gene3D" id="2.60.120.260">
    <property type="entry name" value="Galactose-binding domain-like"/>
    <property type="match status" value="2"/>
</dbReference>
<feature type="domain" description="Beta-galactosidase 1-like first all-beta" evidence="8">
    <location>
        <begin position="447"/>
        <end position="577"/>
    </location>
</feature>
<dbReference type="Pfam" id="PF21317">
    <property type="entry name" value="BetaGal_ABD_1"/>
    <property type="match status" value="1"/>
</dbReference>
<sequence>MLLSPPLASLLCTCACIVGAVAVAGAAAGPSGPATPVAAADLPAFTYNADTFLLHGRPYVIIGGQMDPQRVPPAYWADRVAKARAMGLNTVFSYVYWNLLEPQPGQWAGGAGSGANDIARFFRLAADAGLHVVLRPGPYVCGEREWGGFPAWLAQVPNMTVRSANAAFLAHATRYLTRLAADLRDTQITRSSDGGGGALIMVQVENEYGSYGTDHAYTAALRDTLRAVFDVPLYTNDGGVDWTLAGGSVPGVLAAVDGDPQGGFAARRRYVTDPSMLGPLLDGEYYTLAPDIWGASAATNRHNAAAEPGSAQAAQFVRDIEGVLRANNSISLYMFHGGTNFGFGNGALWRAGNVTAPFTTSYDYGAPLDESGRTTDLYALLRATLVRYAAGAGGGPAGSTNTTMVPTPPANVPRMSLPAPIALTPYASLFDVAKRTNASRRRTGPSPVTMEALGQAYGFVLYEHRVPRNATTTPRGLLQPGDRARDRVLVYVNGARVGVMDSTYPQPAAVHVDLQAEPDDDDDDDTVLQLLAENLGRVDYYSREARTTNALLDPAKGIVGDVTVGGTVVRGWTSTALPLDGVPDWHRNHSHAEKTILPADTPLFYHGTFTVDTPADNNTAALDTFLAVPNGTKGVVWVNGFNLGRYWVVGPQQSLYVPGTLLRAGRGTTNDVVVLELEPTAAAAAAAGQTMTAVAQAERVWANHADPDAP</sequence>
<dbReference type="Proteomes" id="UP000076874">
    <property type="component" value="Unassembled WGS sequence"/>
</dbReference>
<dbReference type="InterPro" id="IPR048912">
    <property type="entry name" value="BetaGal1-like_ABD1"/>
</dbReference>
<dbReference type="InterPro" id="IPR048913">
    <property type="entry name" value="BetaGal_gal-bd"/>
</dbReference>
<name>A0A162MTP7_9HYPO</name>
<keyword evidence="11" id="KW-1185">Reference proteome</keyword>
<feature type="chain" id="PRO_5007837436" evidence="6">
    <location>
        <begin position="29"/>
        <end position="710"/>
    </location>
</feature>
<dbReference type="GO" id="GO:0004565">
    <property type="term" value="F:beta-galactosidase activity"/>
    <property type="evidence" value="ECO:0007669"/>
    <property type="project" value="InterPro"/>
</dbReference>
<feature type="signal peptide" evidence="6">
    <location>
        <begin position="1"/>
        <end position="28"/>
    </location>
</feature>
<dbReference type="InterPro" id="IPR017853">
    <property type="entry name" value="GH"/>
</dbReference>
<dbReference type="EMBL" id="AZHD01000002">
    <property type="protein sequence ID" value="OAA66820.1"/>
    <property type="molecule type" value="Genomic_DNA"/>
</dbReference>
<evidence type="ECO:0000313" key="11">
    <source>
        <dbReference type="Proteomes" id="UP000076874"/>
    </source>
</evidence>
<dbReference type="PIRSF" id="PIRSF006336">
    <property type="entry name" value="B-gal"/>
    <property type="match status" value="1"/>
</dbReference>
<evidence type="ECO:0000256" key="1">
    <source>
        <dbReference type="ARBA" id="ARBA00009809"/>
    </source>
</evidence>
<evidence type="ECO:0000313" key="10">
    <source>
        <dbReference type="EMBL" id="OAA66820.1"/>
    </source>
</evidence>
<feature type="active site" description="Proton donor" evidence="4">
    <location>
        <position position="207"/>
    </location>
</feature>
<dbReference type="PANTHER" id="PTHR23421">
    <property type="entry name" value="BETA-GALACTOSIDASE RELATED"/>
    <property type="match status" value="1"/>
</dbReference>
<dbReference type="InterPro" id="IPR008979">
    <property type="entry name" value="Galactose-bd-like_sf"/>
</dbReference>
<dbReference type="Gene3D" id="3.20.20.80">
    <property type="entry name" value="Glycosidases"/>
    <property type="match status" value="1"/>
</dbReference>
<dbReference type="SUPFAM" id="SSF51445">
    <property type="entry name" value="(Trans)glycosidases"/>
    <property type="match status" value="1"/>
</dbReference>
<gene>
    <name evidence="10" type="ORF">SPI_01396</name>
</gene>
<proteinExistence type="inferred from homology"/>
<evidence type="ECO:0000259" key="7">
    <source>
        <dbReference type="Pfam" id="PF01301"/>
    </source>
</evidence>
<dbReference type="Pfam" id="PF01301">
    <property type="entry name" value="Glyco_hydro_35"/>
    <property type="match status" value="1"/>
</dbReference>
<comment type="similarity">
    <text evidence="1 5">Belongs to the glycosyl hydrolase 35 family.</text>
</comment>
<evidence type="ECO:0000256" key="2">
    <source>
        <dbReference type="ARBA" id="ARBA00022801"/>
    </source>
</evidence>
<dbReference type="SUPFAM" id="SSF49785">
    <property type="entry name" value="Galactose-binding domain-like"/>
    <property type="match status" value="1"/>
</dbReference>
<feature type="domain" description="Glycoside hydrolase 35 catalytic" evidence="7">
    <location>
        <begin position="51"/>
        <end position="384"/>
    </location>
</feature>
<comment type="caution">
    <text evidence="10">The sequence shown here is derived from an EMBL/GenBank/DDBJ whole genome shotgun (WGS) entry which is preliminary data.</text>
</comment>
<evidence type="ECO:0000256" key="4">
    <source>
        <dbReference type="PIRSR" id="PIRSR006336-1"/>
    </source>
</evidence>
<dbReference type="OrthoDB" id="1657402at2759"/>
<feature type="domain" description="Beta-galactosidase galactose-binding" evidence="9">
    <location>
        <begin position="602"/>
        <end position="666"/>
    </location>
</feature>
<dbReference type="STRING" id="1081102.A0A162MTP7"/>
<dbReference type="InterPro" id="IPR031330">
    <property type="entry name" value="Gly_Hdrlase_35_cat"/>
</dbReference>
<accession>A0A162MTP7</accession>
<feature type="active site" description="Nucleophile" evidence="4">
    <location>
        <position position="284"/>
    </location>
</feature>
<evidence type="ECO:0000259" key="9">
    <source>
        <dbReference type="Pfam" id="PF21467"/>
    </source>
</evidence>
<evidence type="ECO:0000256" key="6">
    <source>
        <dbReference type="SAM" id="SignalP"/>
    </source>
</evidence>
<keyword evidence="3" id="KW-0326">Glycosidase</keyword>
<evidence type="ECO:0000259" key="8">
    <source>
        <dbReference type="Pfam" id="PF21317"/>
    </source>
</evidence>
<protein>
    <submittedName>
        <fullName evidence="10">Glycoside hydrolase, family 35</fullName>
    </submittedName>
</protein>
<organism evidence="10 11">
    <name type="scientific">Niveomyces insectorum RCEF 264</name>
    <dbReference type="NCBI Taxonomy" id="1081102"/>
    <lineage>
        <taxon>Eukaryota</taxon>
        <taxon>Fungi</taxon>
        <taxon>Dikarya</taxon>
        <taxon>Ascomycota</taxon>
        <taxon>Pezizomycotina</taxon>
        <taxon>Sordariomycetes</taxon>
        <taxon>Hypocreomycetidae</taxon>
        <taxon>Hypocreales</taxon>
        <taxon>Cordycipitaceae</taxon>
        <taxon>Niveomyces</taxon>
    </lineage>
</organism>
<dbReference type="AlphaFoldDB" id="A0A162MTP7"/>
<keyword evidence="2 10" id="KW-0378">Hydrolase</keyword>
<dbReference type="GO" id="GO:0005975">
    <property type="term" value="P:carbohydrate metabolic process"/>
    <property type="evidence" value="ECO:0007669"/>
    <property type="project" value="InterPro"/>
</dbReference>
<reference evidence="10 11" key="1">
    <citation type="journal article" date="2016" name="Genome Biol. Evol.">
        <title>Divergent and convergent evolution of fungal pathogenicity.</title>
        <authorList>
            <person name="Shang Y."/>
            <person name="Xiao G."/>
            <person name="Zheng P."/>
            <person name="Cen K."/>
            <person name="Zhan S."/>
            <person name="Wang C."/>
        </authorList>
    </citation>
    <scope>NUCLEOTIDE SEQUENCE [LARGE SCALE GENOMIC DNA]</scope>
    <source>
        <strain evidence="10 11">RCEF 264</strain>
    </source>
</reference>
<keyword evidence="6" id="KW-0732">Signal</keyword>